<dbReference type="EMBL" id="CAUOFW020008392">
    <property type="protein sequence ID" value="CAK9182660.1"/>
    <property type="molecule type" value="Genomic_DNA"/>
</dbReference>
<name>A0ABC8UNM5_9AQUA</name>
<comment type="caution">
    <text evidence="2">The sequence shown here is derived from an EMBL/GenBank/DDBJ whole genome shotgun (WGS) entry which is preliminary data.</text>
</comment>
<reference evidence="2 3" key="1">
    <citation type="submission" date="2024-02" db="EMBL/GenBank/DDBJ databases">
        <authorList>
            <person name="Vignale AGUSTIN F."/>
            <person name="Sosa J E."/>
            <person name="Modenutti C."/>
        </authorList>
    </citation>
    <scope>NUCLEOTIDE SEQUENCE [LARGE SCALE GENOMIC DNA]</scope>
</reference>
<dbReference type="Proteomes" id="UP001642360">
    <property type="component" value="Unassembled WGS sequence"/>
</dbReference>
<dbReference type="PROSITE" id="PS51257">
    <property type="entry name" value="PROKAR_LIPOPROTEIN"/>
    <property type="match status" value="1"/>
</dbReference>
<protein>
    <submittedName>
        <fullName evidence="2">Uncharacterized protein</fullName>
    </submittedName>
</protein>
<evidence type="ECO:0000256" key="1">
    <source>
        <dbReference type="SAM" id="SignalP"/>
    </source>
</evidence>
<feature type="chain" id="PRO_5044855317" evidence="1">
    <location>
        <begin position="25"/>
        <end position="110"/>
    </location>
</feature>
<accession>A0ABC8UNM5</accession>
<keyword evidence="3" id="KW-1185">Reference proteome</keyword>
<sequence>MRYFLGIDLILALVGIGGCPSTLGKAMETLRMGKGAVGSGVGYRHGLGNRVCGLGDGINFDGSLRLGGSLCGRLGTGRVDPCMGETYLGTETPLREIDGLGCGGDRCTAF</sequence>
<organism evidence="2 3">
    <name type="scientific">Ilex paraguariensis</name>
    <name type="common">yerba mate</name>
    <dbReference type="NCBI Taxonomy" id="185542"/>
    <lineage>
        <taxon>Eukaryota</taxon>
        <taxon>Viridiplantae</taxon>
        <taxon>Streptophyta</taxon>
        <taxon>Embryophyta</taxon>
        <taxon>Tracheophyta</taxon>
        <taxon>Spermatophyta</taxon>
        <taxon>Magnoliopsida</taxon>
        <taxon>eudicotyledons</taxon>
        <taxon>Gunneridae</taxon>
        <taxon>Pentapetalae</taxon>
        <taxon>asterids</taxon>
        <taxon>campanulids</taxon>
        <taxon>Aquifoliales</taxon>
        <taxon>Aquifoliaceae</taxon>
        <taxon>Ilex</taxon>
    </lineage>
</organism>
<evidence type="ECO:0000313" key="3">
    <source>
        <dbReference type="Proteomes" id="UP001642360"/>
    </source>
</evidence>
<feature type="signal peptide" evidence="1">
    <location>
        <begin position="1"/>
        <end position="24"/>
    </location>
</feature>
<keyword evidence="1" id="KW-0732">Signal</keyword>
<gene>
    <name evidence="2" type="ORF">ILEXP_LOCUS52875</name>
</gene>
<dbReference type="AlphaFoldDB" id="A0ABC8UNM5"/>
<evidence type="ECO:0000313" key="2">
    <source>
        <dbReference type="EMBL" id="CAK9182660.1"/>
    </source>
</evidence>
<proteinExistence type="predicted"/>